<evidence type="ECO:0000256" key="1">
    <source>
        <dbReference type="SAM" id="MobiDB-lite"/>
    </source>
</evidence>
<evidence type="ECO:0000313" key="2">
    <source>
        <dbReference type="EMBL" id="PIC40759.1"/>
    </source>
</evidence>
<dbReference type="EMBL" id="PDUG01000003">
    <property type="protein sequence ID" value="PIC40759.1"/>
    <property type="molecule type" value="Genomic_DNA"/>
</dbReference>
<reference evidence="3" key="1">
    <citation type="submission" date="2017-10" db="EMBL/GenBank/DDBJ databases">
        <title>Rapid genome shrinkage in a self-fertile nematode reveals novel sperm competition proteins.</title>
        <authorList>
            <person name="Yin D."/>
            <person name="Schwarz E.M."/>
            <person name="Thomas C.G."/>
            <person name="Felde R.L."/>
            <person name="Korf I.F."/>
            <person name="Cutter A.D."/>
            <person name="Schartner C.M."/>
            <person name="Ralston E.J."/>
            <person name="Meyer B.J."/>
            <person name="Haag E.S."/>
        </authorList>
    </citation>
    <scope>NUCLEOTIDE SEQUENCE [LARGE SCALE GENOMIC DNA]</scope>
    <source>
        <strain evidence="3">JU1422</strain>
    </source>
</reference>
<accession>A0A2G5UML2</accession>
<protein>
    <submittedName>
        <fullName evidence="2">Uncharacterized protein</fullName>
    </submittedName>
</protein>
<comment type="caution">
    <text evidence="2">The sequence shown here is derived from an EMBL/GenBank/DDBJ whole genome shotgun (WGS) entry which is preliminary data.</text>
</comment>
<dbReference type="Proteomes" id="UP000230233">
    <property type="component" value="Chromosome III"/>
</dbReference>
<proteinExistence type="predicted"/>
<sequence length="68" mass="7369">MYICTQVTPLLDGQTSCTVWTVMFDILGSSTTQTEQDGPAKHEDTNEENDPPARSDAMHGSGCYGSLE</sequence>
<dbReference type="AlphaFoldDB" id="A0A2G5UML2"/>
<organism evidence="2 3">
    <name type="scientific">Caenorhabditis nigoni</name>
    <dbReference type="NCBI Taxonomy" id="1611254"/>
    <lineage>
        <taxon>Eukaryota</taxon>
        <taxon>Metazoa</taxon>
        <taxon>Ecdysozoa</taxon>
        <taxon>Nematoda</taxon>
        <taxon>Chromadorea</taxon>
        <taxon>Rhabditida</taxon>
        <taxon>Rhabditina</taxon>
        <taxon>Rhabditomorpha</taxon>
        <taxon>Rhabditoidea</taxon>
        <taxon>Rhabditidae</taxon>
        <taxon>Peloderinae</taxon>
        <taxon>Caenorhabditis</taxon>
    </lineage>
</organism>
<evidence type="ECO:0000313" key="3">
    <source>
        <dbReference type="Proteomes" id="UP000230233"/>
    </source>
</evidence>
<feature type="region of interest" description="Disordered" evidence="1">
    <location>
        <begin position="30"/>
        <end position="68"/>
    </location>
</feature>
<name>A0A2G5UML2_9PELO</name>
<gene>
    <name evidence="2" type="primary">Cnig_chr_III.g8395</name>
    <name evidence="2" type="ORF">B9Z55_008395</name>
</gene>
<keyword evidence="3" id="KW-1185">Reference proteome</keyword>